<dbReference type="InterPro" id="IPR028087">
    <property type="entry name" value="Tad_N"/>
</dbReference>
<dbReference type="Gene3D" id="3.40.50.410">
    <property type="entry name" value="von Willebrand factor, type A domain"/>
    <property type="match status" value="1"/>
</dbReference>
<sequence>MMTRIQMMMARSRQETRRLKDDESGVLVAFGVFFVLTMLLLGGIGIDLMRFEYTRSALQGVLDRSVLAAADLDQQNTPETVVRDYFTKSNLDAYLKSVTVDQGLNYREVSATAEFEMNTQFMRMMGVDTLVAPAAGTAAESVDGVEISLVLDMSGSMGSNSKLDNLQDAAKEFVRTMINSSPPGDVAVSIVPYATQVNAGATLAQHFNLTNEHDFSHCVNFDSSDFHSTSISTTASLKRTGPFDPFDNYEHEIESRLALPVCPVRAGSEIMSFSGDVGDLEDYIDEFTADGNTSIDIGVKWGAALLDPAMRPVVNKMIADGDVSNSFTGMPADFNDDTLKVMVVMTDGQNTSQYYLKDGYRDGNTDVWFYEGNYNGNNYRIYSVKSGSYYYYKRAGNWSNSYQGYRDAYWLMGDKYSSRGTQPYGGSAAVRLTFPQLFNQASNDWIEDELYYDIWSSSYADQYWDDYGAYSWVSGSTKNNRLDDICTAAKEAGIIVYTIGFEAPWSGEAVLESCASSDAHFFDVDGLEIADAFVSIASSISKLRLIQ</sequence>
<keyword evidence="3" id="KW-1185">Reference proteome</keyword>
<feature type="domain" description="Putative Flp pilus-assembly TadG-like N-terminal" evidence="1">
    <location>
        <begin position="27"/>
        <end position="70"/>
    </location>
</feature>
<dbReference type="EMBL" id="JANFFA010000001">
    <property type="protein sequence ID" value="MDQ2093269.1"/>
    <property type="molecule type" value="Genomic_DNA"/>
</dbReference>
<name>A0AAJ1U590_9RHOB</name>
<protein>
    <submittedName>
        <fullName evidence="2">Pilus assembly protein TadG-related protein</fullName>
    </submittedName>
</protein>
<dbReference type="Pfam" id="PF13400">
    <property type="entry name" value="Tad"/>
    <property type="match status" value="1"/>
</dbReference>
<evidence type="ECO:0000313" key="3">
    <source>
        <dbReference type="Proteomes" id="UP001227162"/>
    </source>
</evidence>
<proteinExistence type="predicted"/>
<dbReference type="InterPro" id="IPR036465">
    <property type="entry name" value="vWFA_dom_sf"/>
</dbReference>
<dbReference type="Proteomes" id="UP001227162">
    <property type="component" value="Unassembled WGS sequence"/>
</dbReference>
<reference evidence="2" key="1">
    <citation type="submission" date="2022-07" db="EMBL/GenBank/DDBJ databases">
        <authorList>
            <person name="Otstavnykh N."/>
            <person name="Isaeva M."/>
            <person name="Bystritskaya E."/>
        </authorList>
    </citation>
    <scope>NUCLEOTIDE SEQUENCE</scope>
    <source>
        <strain evidence="2">10Alg 79</strain>
    </source>
</reference>
<comment type="caution">
    <text evidence="2">The sequence shown here is derived from an EMBL/GenBank/DDBJ whole genome shotgun (WGS) entry which is preliminary data.</text>
</comment>
<dbReference type="SUPFAM" id="SSF53300">
    <property type="entry name" value="vWA-like"/>
    <property type="match status" value="1"/>
</dbReference>
<accession>A0AAJ1U590</accession>
<gene>
    <name evidence="2" type="ORF">NOI20_04025</name>
</gene>
<dbReference type="AlphaFoldDB" id="A0AAJ1U590"/>
<organism evidence="2 3">
    <name type="scientific">Rhodalgimonas zhirmunskyi</name>
    <dbReference type="NCBI Taxonomy" id="2964767"/>
    <lineage>
        <taxon>Bacteria</taxon>
        <taxon>Pseudomonadati</taxon>
        <taxon>Pseudomonadota</taxon>
        <taxon>Alphaproteobacteria</taxon>
        <taxon>Rhodobacterales</taxon>
        <taxon>Roseobacteraceae</taxon>
        <taxon>Rhodalgimonas</taxon>
    </lineage>
</organism>
<dbReference type="RefSeq" id="WP_317624864.1">
    <property type="nucleotide sequence ID" value="NZ_JANFFA010000001.1"/>
</dbReference>
<evidence type="ECO:0000259" key="1">
    <source>
        <dbReference type="Pfam" id="PF13400"/>
    </source>
</evidence>
<reference evidence="2" key="2">
    <citation type="submission" date="2023-04" db="EMBL/GenBank/DDBJ databases">
        <title>'Rhodoalgimonas zhirmunskyi' gen. nov., isolated from a red alga.</title>
        <authorList>
            <person name="Nedashkovskaya O.I."/>
            <person name="Otstavnykh N.Y."/>
            <person name="Bystritskaya E.P."/>
            <person name="Balabanova L.A."/>
            <person name="Isaeva M.P."/>
        </authorList>
    </citation>
    <scope>NUCLEOTIDE SEQUENCE</scope>
    <source>
        <strain evidence="2">10Alg 79</strain>
    </source>
</reference>
<evidence type="ECO:0000313" key="2">
    <source>
        <dbReference type="EMBL" id="MDQ2093269.1"/>
    </source>
</evidence>